<accession>T1GSA7</accession>
<sequence length="127" mass="15534">MTRNFWRQLWLTLSMKLYQIYETVHREERPAFDQLAAQSTSLSCRNWDLETRKLSKIFHRMMVCLEFAKELLNHGRCMKTRIVFWLRMWPAIFARIIHYEGIKHLKVLRKAFTEIYRQVKLGTNKEL</sequence>
<evidence type="ECO:0000313" key="1">
    <source>
        <dbReference type="EnsemblMetazoa" id="MESCA006559-PA"/>
    </source>
</evidence>
<name>T1GSA7_MEGSC</name>
<dbReference type="EMBL" id="CAQQ02051793">
    <property type="status" value="NOT_ANNOTATED_CDS"/>
    <property type="molecule type" value="Genomic_DNA"/>
</dbReference>
<dbReference type="AlphaFoldDB" id="T1GSA7"/>
<dbReference type="HOGENOM" id="CLU_1973006_0_0_1"/>
<protein>
    <submittedName>
        <fullName evidence="1">Uncharacterized protein</fullName>
    </submittedName>
</protein>
<evidence type="ECO:0000313" key="2">
    <source>
        <dbReference type="Proteomes" id="UP000015102"/>
    </source>
</evidence>
<dbReference type="EnsemblMetazoa" id="MESCA006559-RA">
    <property type="protein sequence ID" value="MESCA006559-PA"/>
    <property type="gene ID" value="MESCA006559"/>
</dbReference>
<reference evidence="2" key="1">
    <citation type="submission" date="2013-02" db="EMBL/GenBank/DDBJ databases">
        <authorList>
            <person name="Hughes D."/>
        </authorList>
    </citation>
    <scope>NUCLEOTIDE SEQUENCE</scope>
    <source>
        <strain>Durham</strain>
        <strain evidence="2">NC isolate 2 -- Noor lab</strain>
    </source>
</reference>
<organism evidence="1 2">
    <name type="scientific">Megaselia scalaris</name>
    <name type="common">Humpbacked fly</name>
    <name type="synonym">Phora scalaris</name>
    <dbReference type="NCBI Taxonomy" id="36166"/>
    <lineage>
        <taxon>Eukaryota</taxon>
        <taxon>Metazoa</taxon>
        <taxon>Ecdysozoa</taxon>
        <taxon>Arthropoda</taxon>
        <taxon>Hexapoda</taxon>
        <taxon>Insecta</taxon>
        <taxon>Pterygota</taxon>
        <taxon>Neoptera</taxon>
        <taxon>Endopterygota</taxon>
        <taxon>Diptera</taxon>
        <taxon>Brachycera</taxon>
        <taxon>Muscomorpha</taxon>
        <taxon>Platypezoidea</taxon>
        <taxon>Phoridae</taxon>
        <taxon>Megaseliini</taxon>
        <taxon>Megaselia</taxon>
    </lineage>
</organism>
<keyword evidence="2" id="KW-1185">Reference proteome</keyword>
<proteinExistence type="predicted"/>
<reference evidence="1" key="2">
    <citation type="submission" date="2015-06" db="UniProtKB">
        <authorList>
            <consortium name="EnsemblMetazoa"/>
        </authorList>
    </citation>
    <scope>IDENTIFICATION</scope>
</reference>
<dbReference type="Proteomes" id="UP000015102">
    <property type="component" value="Unassembled WGS sequence"/>
</dbReference>